<organism evidence="3 4">
    <name type="scientific">Ganoderma sinense ZZ0214-1</name>
    <dbReference type="NCBI Taxonomy" id="1077348"/>
    <lineage>
        <taxon>Eukaryota</taxon>
        <taxon>Fungi</taxon>
        <taxon>Dikarya</taxon>
        <taxon>Basidiomycota</taxon>
        <taxon>Agaricomycotina</taxon>
        <taxon>Agaricomycetes</taxon>
        <taxon>Polyporales</taxon>
        <taxon>Polyporaceae</taxon>
        <taxon>Ganoderma</taxon>
    </lineage>
</organism>
<dbReference type="Proteomes" id="UP000230002">
    <property type="component" value="Unassembled WGS sequence"/>
</dbReference>
<accession>A0A2G8RYC3</accession>
<comment type="caution">
    <text evidence="3">The sequence shown here is derived from an EMBL/GenBank/DDBJ whole genome shotgun (WGS) entry which is preliminary data.</text>
</comment>
<gene>
    <name evidence="3" type="ORF">GSI_12263</name>
</gene>
<dbReference type="CDD" id="cd18186">
    <property type="entry name" value="BTB_POZ_ZBTB_KLHL-like"/>
    <property type="match status" value="1"/>
</dbReference>
<name>A0A2G8RYC3_9APHY</name>
<sequence>MTLDSHSAERPHVSGSGSPKPAIVIVARGESPELSDGQEKFISHTDFWLTDGNLILIAGDTAFRVYQGLLTRNSAVFADMFATAAADVTEMFDGCPVVRLPQVHPDDLRDFLQYLMPCSELRLRDGLPVSDFSELHAAIHLAHKYQCSSVETRALSVLKQYYTPHFVEYTRYSTSRPRMLRPPRDVAITAVNIARLTDTPSVLPFALYRVCTLEDQMKYRYRRRDGSVEHLSADDFRLCVGSRDTLAKVMEVLVDAVFNTRPSSRCKIAEQCMRALRDIFDNVELNALYECDVLDSYEDAIANWAAGFKLCRICEKAMLARELAQRRRVWKLLPGVFGMTVEECGFTTGAESSW</sequence>
<proteinExistence type="predicted"/>
<evidence type="ECO:0000259" key="2">
    <source>
        <dbReference type="PROSITE" id="PS50097"/>
    </source>
</evidence>
<protein>
    <recommendedName>
        <fullName evidence="2">BTB domain-containing protein</fullName>
    </recommendedName>
</protein>
<dbReference type="AlphaFoldDB" id="A0A2G8RYC3"/>
<dbReference type="EMBL" id="AYKW01000045">
    <property type="protein sequence ID" value="PIL26505.1"/>
    <property type="molecule type" value="Genomic_DNA"/>
</dbReference>
<evidence type="ECO:0000256" key="1">
    <source>
        <dbReference type="SAM" id="MobiDB-lite"/>
    </source>
</evidence>
<feature type="compositionally biased region" description="Basic and acidic residues" evidence="1">
    <location>
        <begin position="1"/>
        <end position="12"/>
    </location>
</feature>
<feature type="domain" description="BTB" evidence="2">
    <location>
        <begin position="52"/>
        <end position="115"/>
    </location>
</feature>
<dbReference type="PROSITE" id="PS50097">
    <property type="entry name" value="BTB"/>
    <property type="match status" value="1"/>
</dbReference>
<dbReference type="SMART" id="SM00225">
    <property type="entry name" value="BTB"/>
    <property type="match status" value="1"/>
</dbReference>
<reference evidence="3 4" key="1">
    <citation type="journal article" date="2015" name="Sci. Rep.">
        <title>Chromosome-level genome map provides insights into diverse defense mechanisms in the medicinal fungus Ganoderma sinense.</title>
        <authorList>
            <person name="Zhu Y."/>
            <person name="Xu J."/>
            <person name="Sun C."/>
            <person name="Zhou S."/>
            <person name="Xu H."/>
            <person name="Nelson D.R."/>
            <person name="Qian J."/>
            <person name="Song J."/>
            <person name="Luo H."/>
            <person name="Xiang L."/>
            <person name="Li Y."/>
            <person name="Xu Z."/>
            <person name="Ji A."/>
            <person name="Wang L."/>
            <person name="Lu S."/>
            <person name="Hayward A."/>
            <person name="Sun W."/>
            <person name="Li X."/>
            <person name="Schwartz D.C."/>
            <person name="Wang Y."/>
            <person name="Chen S."/>
        </authorList>
    </citation>
    <scope>NUCLEOTIDE SEQUENCE [LARGE SCALE GENOMIC DNA]</scope>
    <source>
        <strain evidence="3 4">ZZ0214-1</strain>
    </source>
</reference>
<feature type="region of interest" description="Disordered" evidence="1">
    <location>
        <begin position="1"/>
        <end position="21"/>
    </location>
</feature>
<keyword evidence="4" id="KW-1185">Reference proteome</keyword>
<evidence type="ECO:0000313" key="4">
    <source>
        <dbReference type="Proteomes" id="UP000230002"/>
    </source>
</evidence>
<dbReference type="Gene3D" id="3.30.710.10">
    <property type="entry name" value="Potassium Channel Kv1.1, Chain A"/>
    <property type="match status" value="1"/>
</dbReference>
<dbReference type="InterPro" id="IPR011333">
    <property type="entry name" value="SKP1/BTB/POZ_sf"/>
</dbReference>
<dbReference type="OrthoDB" id="3036049at2759"/>
<dbReference type="InterPro" id="IPR000210">
    <property type="entry name" value="BTB/POZ_dom"/>
</dbReference>
<evidence type="ECO:0000313" key="3">
    <source>
        <dbReference type="EMBL" id="PIL26505.1"/>
    </source>
</evidence>